<dbReference type="NCBIfam" id="TIGR02772">
    <property type="entry name" value="Ku_bact"/>
    <property type="match status" value="1"/>
</dbReference>
<dbReference type="CDD" id="cd00789">
    <property type="entry name" value="KU_like"/>
    <property type="match status" value="1"/>
</dbReference>
<keyword evidence="2" id="KW-0227">DNA damage</keyword>
<evidence type="ECO:0000256" key="3">
    <source>
        <dbReference type="SAM" id="MobiDB-lite"/>
    </source>
</evidence>
<feature type="region of interest" description="Disordered" evidence="3">
    <location>
        <begin position="261"/>
        <end position="285"/>
    </location>
</feature>
<dbReference type="PANTHER" id="PTHR41251">
    <property type="entry name" value="NON-HOMOLOGOUS END JOINING PROTEIN KU"/>
    <property type="match status" value="1"/>
</dbReference>
<accession>A0ABY6ITG3</accession>
<name>A0ABY6ITG3_9HYPH</name>
<dbReference type="PANTHER" id="PTHR41251:SF1">
    <property type="entry name" value="NON-HOMOLOGOUS END JOINING PROTEIN KU"/>
    <property type="match status" value="1"/>
</dbReference>
<gene>
    <name evidence="2" type="primary">ku</name>
    <name evidence="5" type="ORF">OF122_09045</name>
</gene>
<feature type="domain" description="Ku" evidence="4">
    <location>
        <begin position="55"/>
        <end position="185"/>
    </location>
</feature>
<dbReference type="InterPro" id="IPR016194">
    <property type="entry name" value="SPOC-like_C_dom_sf"/>
</dbReference>
<protein>
    <recommendedName>
        <fullName evidence="2">Non-homologous end joining protein Ku</fullName>
    </recommendedName>
</protein>
<organism evidence="5 6">
    <name type="scientific">Pelagibacterium flavum</name>
    <dbReference type="NCBI Taxonomy" id="2984530"/>
    <lineage>
        <taxon>Bacteria</taxon>
        <taxon>Pseudomonadati</taxon>
        <taxon>Pseudomonadota</taxon>
        <taxon>Alphaproteobacteria</taxon>
        <taxon>Hyphomicrobiales</taxon>
        <taxon>Devosiaceae</taxon>
        <taxon>Pelagibacterium</taxon>
    </lineage>
</organism>
<keyword evidence="2" id="KW-0233">DNA recombination</keyword>
<dbReference type="InterPro" id="IPR009187">
    <property type="entry name" value="Prok_Ku"/>
</dbReference>
<feature type="compositionally biased region" description="Basic residues" evidence="3">
    <location>
        <begin position="268"/>
        <end position="285"/>
    </location>
</feature>
<keyword evidence="2" id="KW-0234">DNA repair</keyword>
<evidence type="ECO:0000313" key="5">
    <source>
        <dbReference type="EMBL" id="UYQ73885.1"/>
    </source>
</evidence>
<evidence type="ECO:0000313" key="6">
    <source>
        <dbReference type="Proteomes" id="UP001163882"/>
    </source>
</evidence>
<dbReference type="SMART" id="SM00559">
    <property type="entry name" value="Ku78"/>
    <property type="match status" value="1"/>
</dbReference>
<evidence type="ECO:0000256" key="1">
    <source>
        <dbReference type="ARBA" id="ARBA00023125"/>
    </source>
</evidence>
<comment type="function">
    <text evidence="2">With LigD forms a non-homologous end joining (NHEJ) DNA repair enzyme, which repairs dsDNA breaks with reduced fidelity. Binds linear dsDNA with 5'- and 3'- overhangs but not closed circular dsDNA nor ssDNA. Recruits and stimulates the ligase activity of LigD.</text>
</comment>
<reference evidence="5" key="1">
    <citation type="submission" date="2022-10" db="EMBL/GenBank/DDBJ databases">
        <title>YIM 151497 complete genome.</title>
        <authorList>
            <person name="Chen X."/>
        </authorList>
    </citation>
    <scope>NUCLEOTIDE SEQUENCE</scope>
    <source>
        <strain evidence="5">YIM 151497</strain>
    </source>
</reference>
<comment type="similarity">
    <text evidence="2">Belongs to the prokaryotic Ku family.</text>
</comment>
<comment type="subunit">
    <text evidence="2">Homodimer. Interacts with LigD.</text>
</comment>
<dbReference type="PIRSF" id="PIRSF006493">
    <property type="entry name" value="Prok_Ku"/>
    <property type="match status" value="1"/>
</dbReference>
<evidence type="ECO:0000259" key="4">
    <source>
        <dbReference type="SMART" id="SM00559"/>
    </source>
</evidence>
<dbReference type="SUPFAM" id="SSF100939">
    <property type="entry name" value="SPOC domain-like"/>
    <property type="match status" value="1"/>
</dbReference>
<evidence type="ECO:0000256" key="2">
    <source>
        <dbReference type="HAMAP-Rule" id="MF_01875"/>
    </source>
</evidence>
<dbReference type="EMBL" id="CP107716">
    <property type="protein sequence ID" value="UYQ73885.1"/>
    <property type="molecule type" value="Genomic_DNA"/>
</dbReference>
<dbReference type="HAMAP" id="MF_01875">
    <property type="entry name" value="Prokaryotic_Ku"/>
    <property type="match status" value="1"/>
</dbReference>
<keyword evidence="6" id="KW-1185">Reference proteome</keyword>
<sequence>MPSARPVWKGQIRLSLVAIPVELYSASKTGARLSFRQIHGPSGKPVKYEKVVPGIGPVDSDEILKGFEYEKNDFVLLEDEEIDAVKLETRKTLELVQFVGGCEIDPIYFDKSYYVVPQDELAEDAFRVVRDALRSTERVGLGQIAMRGREYICALKPCGTGLLLETLHYEDEIRKSDPFFSGISKTRAEKDLLDVATQLIERKTAPFEAEKFKDHYTQALRALVDKKLKSKGRKKIAADTEEPTAAESKGNVIDLMDALKSSLEGTGGRKKPAAKSAKSTRKKAS</sequence>
<dbReference type="Proteomes" id="UP001163882">
    <property type="component" value="Chromosome"/>
</dbReference>
<dbReference type="InterPro" id="IPR006164">
    <property type="entry name" value="DNA_bd_Ku70/Ku80"/>
</dbReference>
<dbReference type="Gene3D" id="2.40.290.10">
    <property type="match status" value="1"/>
</dbReference>
<keyword evidence="1 2" id="KW-0238">DNA-binding</keyword>
<dbReference type="RefSeq" id="WP_264227442.1">
    <property type="nucleotide sequence ID" value="NZ_CP107716.1"/>
</dbReference>
<proteinExistence type="inferred from homology"/>
<dbReference type="Pfam" id="PF02735">
    <property type="entry name" value="Ku"/>
    <property type="match status" value="1"/>
</dbReference>